<protein>
    <submittedName>
        <fullName evidence="1">Uncharacterized protein</fullName>
    </submittedName>
</protein>
<name>A0A834AHJ0_9CHIR</name>
<organism evidence="1 2">
    <name type="scientific">Phyllostomus discolor</name>
    <name type="common">pale spear-nosed bat</name>
    <dbReference type="NCBI Taxonomy" id="89673"/>
    <lineage>
        <taxon>Eukaryota</taxon>
        <taxon>Metazoa</taxon>
        <taxon>Chordata</taxon>
        <taxon>Craniata</taxon>
        <taxon>Vertebrata</taxon>
        <taxon>Euteleostomi</taxon>
        <taxon>Mammalia</taxon>
        <taxon>Eutheria</taxon>
        <taxon>Laurasiatheria</taxon>
        <taxon>Chiroptera</taxon>
        <taxon>Yangochiroptera</taxon>
        <taxon>Phyllostomidae</taxon>
        <taxon>Phyllostominae</taxon>
        <taxon>Phyllostomus</taxon>
    </lineage>
</organism>
<evidence type="ECO:0000313" key="2">
    <source>
        <dbReference type="Proteomes" id="UP000664940"/>
    </source>
</evidence>
<evidence type="ECO:0000313" key="1">
    <source>
        <dbReference type="EMBL" id="KAF6109625.1"/>
    </source>
</evidence>
<proteinExistence type="predicted"/>
<dbReference type="Proteomes" id="UP000664940">
    <property type="component" value="Unassembled WGS sequence"/>
</dbReference>
<reference evidence="1 2" key="1">
    <citation type="journal article" date="2020" name="Nature">
        <title>Six reference-quality genomes reveal evolution of bat adaptations.</title>
        <authorList>
            <person name="Jebb D."/>
            <person name="Huang Z."/>
            <person name="Pippel M."/>
            <person name="Hughes G.M."/>
            <person name="Lavrichenko K."/>
            <person name="Devanna P."/>
            <person name="Winkler S."/>
            <person name="Jermiin L.S."/>
            <person name="Skirmuntt E.C."/>
            <person name="Katzourakis A."/>
            <person name="Burkitt-Gray L."/>
            <person name="Ray D.A."/>
            <person name="Sullivan K.A.M."/>
            <person name="Roscito J.G."/>
            <person name="Kirilenko B.M."/>
            <person name="Davalos L.M."/>
            <person name="Corthals A.P."/>
            <person name="Power M.L."/>
            <person name="Jones G."/>
            <person name="Ransome R.D."/>
            <person name="Dechmann D.K.N."/>
            <person name="Locatelli A.G."/>
            <person name="Puechmaille S.J."/>
            <person name="Fedrigo O."/>
            <person name="Jarvis E.D."/>
            <person name="Hiller M."/>
            <person name="Vernes S.C."/>
            <person name="Myers E.W."/>
            <person name="Teeling E.C."/>
        </authorList>
    </citation>
    <scope>NUCLEOTIDE SEQUENCE [LARGE SCALE GENOMIC DNA]</scope>
    <source>
        <strain evidence="1">Bat1K_MPI-CBG_1</strain>
    </source>
</reference>
<accession>A0A834AHJ0</accession>
<dbReference type="EMBL" id="JABVXQ010000005">
    <property type="protein sequence ID" value="KAF6109625.1"/>
    <property type="molecule type" value="Genomic_DNA"/>
</dbReference>
<dbReference type="AlphaFoldDB" id="A0A834AHJ0"/>
<gene>
    <name evidence="1" type="ORF">HJG60_010874</name>
</gene>
<sequence length="135" mass="16086">MFPRARDIKERINKWDFIDIKSFCMALENITKMKREPTVWENIFGNDTSDKGLISKIYKELIQLHSRKTHNPIKTWAKDLNRHFSKEDIKRAQRHMKRCSASLAIRNMQIKSTKTYHFTPVRMAIINKSMNSGCW</sequence>
<comment type="caution">
    <text evidence="1">The sequence shown here is derived from an EMBL/GenBank/DDBJ whole genome shotgun (WGS) entry which is preliminary data.</text>
</comment>